<feature type="chain" id="PRO_5021269848" description="peptidylprolyl isomerase" evidence="7">
    <location>
        <begin position="28"/>
        <end position="322"/>
    </location>
</feature>
<evidence type="ECO:0000256" key="3">
    <source>
        <dbReference type="ARBA" id="ARBA00013194"/>
    </source>
</evidence>
<dbReference type="RefSeq" id="WP_134423424.1">
    <property type="nucleotide sequence ID" value="NZ_SOHA01000005.1"/>
</dbReference>
<dbReference type="SUPFAM" id="SSF54534">
    <property type="entry name" value="FKBP-like"/>
    <property type="match status" value="2"/>
</dbReference>
<dbReference type="PROSITE" id="PS51257">
    <property type="entry name" value="PROKAR_LIPOPROTEIN"/>
    <property type="match status" value="1"/>
</dbReference>
<organism evidence="9 10">
    <name type="scientific">Cryobacterium cryoconiti</name>
    <dbReference type="NCBI Taxonomy" id="1259239"/>
    <lineage>
        <taxon>Bacteria</taxon>
        <taxon>Bacillati</taxon>
        <taxon>Actinomycetota</taxon>
        <taxon>Actinomycetes</taxon>
        <taxon>Micrococcales</taxon>
        <taxon>Microbacteriaceae</taxon>
        <taxon>Cryobacterium</taxon>
    </lineage>
</organism>
<sequence length="322" mass="32286">MRRAPALIASAGLLVAVLTGCSAPGDAADCEAPVMEGAASKLVSVSGEFGSAPTVDFPTPVKTDTTQVSEIIAGEGAVLRPDQSALVDLSVYNGTTGAVINEAMYDATALTALILDKEKTLPGLASGLECAQVGSRLALVVSPDDGLGPAGGDANSGIGADDSLVMVIDVVKLVLARADGTNQPVAGGLPSVVLAVDGTPGVTIPSSEPPTELQIGVLKKGDGETVVEGDTATLHYTGVLWNEKTVFDSSWAKGEPAPFLIVDGSKTQGGLIPGFANAVIGQTVGSQIIAVLPPDQAYGDQASQTIPAGSTLVFVIDILGVN</sequence>
<dbReference type="Pfam" id="PF00254">
    <property type="entry name" value="FKBP_C"/>
    <property type="match status" value="1"/>
</dbReference>
<feature type="domain" description="PPIase FKBP-type" evidence="8">
    <location>
        <begin position="229"/>
        <end position="322"/>
    </location>
</feature>
<evidence type="ECO:0000256" key="5">
    <source>
        <dbReference type="ARBA" id="ARBA00023235"/>
    </source>
</evidence>
<comment type="catalytic activity">
    <reaction evidence="1 6">
        <text>[protein]-peptidylproline (omega=180) = [protein]-peptidylproline (omega=0)</text>
        <dbReference type="Rhea" id="RHEA:16237"/>
        <dbReference type="Rhea" id="RHEA-COMP:10747"/>
        <dbReference type="Rhea" id="RHEA-COMP:10748"/>
        <dbReference type="ChEBI" id="CHEBI:83833"/>
        <dbReference type="ChEBI" id="CHEBI:83834"/>
        <dbReference type="EC" id="5.2.1.8"/>
    </reaction>
</comment>
<dbReference type="PANTHER" id="PTHR43811:SF19">
    <property type="entry name" value="39 KDA FK506-BINDING NUCLEAR PROTEIN"/>
    <property type="match status" value="1"/>
</dbReference>
<dbReference type="EC" id="5.2.1.8" evidence="3 6"/>
<name>A0A4Y8K061_9MICO</name>
<dbReference type="EMBL" id="SOHA01000005">
    <property type="protein sequence ID" value="TFD33310.1"/>
    <property type="molecule type" value="Genomic_DNA"/>
</dbReference>
<dbReference type="AlphaFoldDB" id="A0A4Y8K061"/>
<dbReference type="Gene3D" id="3.10.50.40">
    <property type="match status" value="2"/>
</dbReference>
<dbReference type="InterPro" id="IPR001179">
    <property type="entry name" value="PPIase_FKBP_dom"/>
</dbReference>
<keyword evidence="10" id="KW-1185">Reference proteome</keyword>
<comment type="similarity">
    <text evidence="2">Belongs to the FKBP-type PPIase family.</text>
</comment>
<comment type="caution">
    <text evidence="9">The sequence shown here is derived from an EMBL/GenBank/DDBJ whole genome shotgun (WGS) entry which is preliminary data.</text>
</comment>
<dbReference type="Proteomes" id="UP000297472">
    <property type="component" value="Unassembled WGS sequence"/>
</dbReference>
<evidence type="ECO:0000313" key="10">
    <source>
        <dbReference type="Proteomes" id="UP000297472"/>
    </source>
</evidence>
<evidence type="ECO:0000256" key="2">
    <source>
        <dbReference type="ARBA" id="ARBA00006577"/>
    </source>
</evidence>
<proteinExistence type="inferred from homology"/>
<evidence type="ECO:0000313" key="9">
    <source>
        <dbReference type="EMBL" id="TFD33310.1"/>
    </source>
</evidence>
<evidence type="ECO:0000259" key="8">
    <source>
        <dbReference type="PROSITE" id="PS50059"/>
    </source>
</evidence>
<dbReference type="PANTHER" id="PTHR43811">
    <property type="entry name" value="FKBP-TYPE PEPTIDYL-PROLYL CIS-TRANS ISOMERASE FKPA"/>
    <property type="match status" value="1"/>
</dbReference>
<keyword evidence="7" id="KW-0732">Signal</keyword>
<accession>A0A4Y8K061</accession>
<dbReference type="InterPro" id="IPR046357">
    <property type="entry name" value="PPIase_dom_sf"/>
</dbReference>
<dbReference type="OrthoDB" id="25996at2"/>
<dbReference type="GO" id="GO:0003755">
    <property type="term" value="F:peptidyl-prolyl cis-trans isomerase activity"/>
    <property type="evidence" value="ECO:0007669"/>
    <property type="project" value="UniProtKB-KW"/>
</dbReference>
<keyword evidence="5 6" id="KW-0413">Isomerase</keyword>
<evidence type="ECO:0000256" key="7">
    <source>
        <dbReference type="SAM" id="SignalP"/>
    </source>
</evidence>
<gene>
    <name evidence="9" type="ORF">E3T49_03240</name>
</gene>
<evidence type="ECO:0000256" key="1">
    <source>
        <dbReference type="ARBA" id="ARBA00000971"/>
    </source>
</evidence>
<keyword evidence="4 6" id="KW-0697">Rotamase</keyword>
<reference evidence="9 10" key="1">
    <citation type="submission" date="2019-03" db="EMBL/GenBank/DDBJ databases">
        <title>Genomics of glacier-inhabiting Cryobacterium strains.</title>
        <authorList>
            <person name="Liu Q."/>
            <person name="Xin Y.-H."/>
        </authorList>
    </citation>
    <scope>NUCLEOTIDE SEQUENCE [LARGE SCALE GENOMIC DNA]</scope>
    <source>
        <strain evidence="9 10">TMT1-51</strain>
    </source>
</reference>
<dbReference type="PROSITE" id="PS50059">
    <property type="entry name" value="FKBP_PPIASE"/>
    <property type="match status" value="2"/>
</dbReference>
<feature type="signal peptide" evidence="7">
    <location>
        <begin position="1"/>
        <end position="27"/>
    </location>
</feature>
<evidence type="ECO:0000256" key="6">
    <source>
        <dbReference type="PROSITE-ProRule" id="PRU00277"/>
    </source>
</evidence>
<protein>
    <recommendedName>
        <fullName evidence="3 6">peptidylprolyl isomerase</fullName>
        <ecNumber evidence="3 6">5.2.1.8</ecNumber>
    </recommendedName>
</protein>
<feature type="domain" description="PPIase FKBP-type" evidence="8">
    <location>
        <begin position="88"/>
        <end position="174"/>
    </location>
</feature>
<evidence type="ECO:0000256" key="4">
    <source>
        <dbReference type="ARBA" id="ARBA00023110"/>
    </source>
</evidence>